<dbReference type="EMBL" id="JAMYRI010000025">
    <property type="protein sequence ID" value="MER9287833.1"/>
    <property type="molecule type" value="Genomic_DNA"/>
</dbReference>
<dbReference type="Proteomes" id="UP001480082">
    <property type="component" value="Unassembled WGS sequence"/>
</dbReference>
<gene>
    <name evidence="1" type="ORF">NKI81_28610</name>
</gene>
<keyword evidence="2" id="KW-1185">Reference proteome</keyword>
<proteinExistence type="predicted"/>
<reference evidence="1 2" key="1">
    <citation type="journal article" date="2024" name="Proc. Natl. Acad. Sci. U.S.A.">
        <title>The evolutionary genomics of adaptation to stress in wild rhizobium bacteria.</title>
        <authorList>
            <person name="Kehlet-Delgado H."/>
            <person name="Montoya A.P."/>
            <person name="Jensen K.T."/>
            <person name="Wendlandt C.E."/>
            <person name="Dexheimer C."/>
            <person name="Roberts M."/>
            <person name="Torres Martinez L."/>
            <person name="Friesen M.L."/>
            <person name="Griffitts J.S."/>
            <person name="Porter S.S."/>
        </authorList>
    </citation>
    <scope>NUCLEOTIDE SEQUENCE [LARGE SCALE GENOMIC DNA]</scope>
    <source>
        <strain evidence="1 2">M0468</strain>
    </source>
</reference>
<evidence type="ECO:0000313" key="1">
    <source>
        <dbReference type="EMBL" id="MER9287833.1"/>
    </source>
</evidence>
<comment type="caution">
    <text evidence="1">The sequence shown here is derived from an EMBL/GenBank/DDBJ whole genome shotgun (WGS) entry which is preliminary data.</text>
</comment>
<evidence type="ECO:0000313" key="2">
    <source>
        <dbReference type="Proteomes" id="UP001480082"/>
    </source>
</evidence>
<organism evidence="1 2">
    <name type="scientific">Mesorhizobium australicum</name>
    <dbReference type="NCBI Taxonomy" id="536018"/>
    <lineage>
        <taxon>Bacteria</taxon>
        <taxon>Pseudomonadati</taxon>
        <taxon>Pseudomonadota</taxon>
        <taxon>Alphaproteobacteria</taxon>
        <taxon>Hyphomicrobiales</taxon>
        <taxon>Phyllobacteriaceae</taxon>
        <taxon>Mesorhizobium</taxon>
    </lineage>
</organism>
<accession>A0ACC6T7Q8</accession>
<sequence>MKSTAATASAAALLTLFLGYANMPPAAAADIDPNSVEYLLSQCSATSAIEVAGCRNYIAGVADMVGFTHEVMKMENLESAVLTTYCPGEEGLSYGAMSQAFVNWAKKHPETWQKPKFGGAIDALVETWPCR</sequence>
<protein>
    <submittedName>
        <fullName evidence="1">Uncharacterized protein</fullName>
    </submittedName>
</protein>
<name>A0ACC6T7Q8_9HYPH</name>